<organism evidence="2 3">
    <name type="scientific">Staphylotrichum tortipilum</name>
    <dbReference type="NCBI Taxonomy" id="2831512"/>
    <lineage>
        <taxon>Eukaryota</taxon>
        <taxon>Fungi</taxon>
        <taxon>Dikarya</taxon>
        <taxon>Ascomycota</taxon>
        <taxon>Pezizomycotina</taxon>
        <taxon>Sordariomycetes</taxon>
        <taxon>Sordariomycetidae</taxon>
        <taxon>Sordariales</taxon>
        <taxon>Chaetomiaceae</taxon>
        <taxon>Staphylotrichum</taxon>
    </lineage>
</organism>
<accession>A0AAN6RNQ0</accession>
<evidence type="ECO:0000313" key="3">
    <source>
        <dbReference type="Proteomes" id="UP001303889"/>
    </source>
</evidence>
<gene>
    <name evidence="2" type="ORF">C8A05DRAFT_48320</name>
</gene>
<evidence type="ECO:0000313" key="2">
    <source>
        <dbReference type="EMBL" id="KAK3896793.1"/>
    </source>
</evidence>
<comment type="caution">
    <text evidence="2">The sequence shown here is derived from an EMBL/GenBank/DDBJ whole genome shotgun (WGS) entry which is preliminary data.</text>
</comment>
<keyword evidence="1" id="KW-0175">Coiled coil</keyword>
<dbReference type="AlphaFoldDB" id="A0AAN6RNQ0"/>
<reference evidence="2" key="1">
    <citation type="journal article" date="2023" name="Mol. Phylogenet. Evol.">
        <title>Genome-scale phylogeny and comparative genomics of the fungal order Sordariales.</title>
        <authorList>
            <person name="Hensen N."/>
            <person name="Bonometti L."/>
            <person name="Westerberg I."/>
            <person name="Brannstrom I.O."/>
            <person name="Guillou S."/>
            <person name="Cros-Aarteil S."/>
            <person name="Calhoun S."/>
            <person name="Haridas S."/>
            <person name="Kuo A."/>
            <person name="Mondo S."/>
            <person name="Pangilinan J."/>
            <person name="Riley R."/>
            <person name="LaButti K."/>
            <person name="Andreopoulos B."/>
            <person name="Lipzen A."/>
            <person name="Chen C."/>
            <person name="Yan M."/>
            <person name="Daum C."/>
            <person name="Ng V."/>
            <person name="Clum A."/>
            <person name="Steindorff A."/>
            <person name="Ohm R.A."/>
            <person name="Martin F."/>
            <person name="Silar P."/>
            <person name="Natvig D.O."/>
            <person name="Lalanne C."/>
            <person name="Gautier V."/>
            <person name="Ament-Velasquez S.L."/>
            <person name="Kruys A."/>
            <person name="Hutchinson M.I."/>
            <person name="Powell A.J."/>
            <person name="Barry K."/>
            <person name="Miller A.N."/>
            <person name="Grigoriev I.V."/>
            <person name="Debuchy R."/>
            <person name="Gladieux P."/>
            <person name="Hiltunen Thoren M."/>
            <person name="Johannesson H."/>
        </authorList>
    </citation>
    <scope>NUCLEOTIDE SEQUENCE</scope>
    <source>
        <strain evidence="2">CBS 103.79</strain>
    </source>
</reference>
<keyword evidence="3" id="KW-1185">Reference proteome</keyword>
<name>A0AAN6RNQ0_9PEZI</name>
<dbReference type="EMBL" id="MU856396">
    <property type="protein sequence ID" value="KAK3896793.1"/>
    <property type="molecule type" value="Genomic_DNA"/>
</dbReference>
<proteinExistence type="predicted"/>
<feature type="coiled-coil region" evidence="1">
    <location>
        <begin position="78"/>
        <end position="112"/>
    </location>
</feature>
<protein>
    <submittedName>
        <fullName evidence="2">Uncharacterized protein</fullName>
    </submittedName>
</protein>
<dbReference type="Proteomes" id="UP001303889">
    <property type="component" value="Unassembled WGS sequence"/>
</dbReference>
<reference evidence="2" key="2">
    <citation type="submission" date="2023-05" db="EMBL/GenBank/DDBJ databases">
        <authorList>
            <consortium name="Lawrence Berkeley National Laboratory"/>
            <person name="Steindorff A."/>
            <person name="Hensen N."/>
            <person name="Bonometti L."/>
            <person name="Westerberg I."/>
            <person name="Brannstrom I.O."/>
            <person name="Guillou S."/>
            <person name="Cros-Aarteil S."/>
            <person name="Calhoun S."/>
            <person name="Haridas S."/>
            <person name="Kuo A."/>
            <person name="Mondo S."/>
            <person name="Pangilinan J."/>
            <person name="Riley R."/>
            <person name="Labutti K."/>
            <person name="Andreopoulos B."/>
            <person name="Lipzen A."/>
            <person name="Chen C."/>
            <person name="Yanf M."/>
            <person name="Daum C."/>
            <person name="Ng V."/>
            <person name="Clum A."/>
            <person name="Ohm R."/>
            <person name="Martin F."/>
            <person name="Silar P."/>
            <person name="Natvig D."/>
            <person name="Lalanne C."/>
            <person name="Gautier V."/>
            <person name="Ament-Velasquez S.L."/>
            <person name="Kruys A."/>
            <person name="Hutchinson M.I."/>
            <person name="Powell A.J."/>
            <person name="Barry K."/>
            <person name="Miller A.N."/>
            <person name="Grigoriev I.V."/>
            <person name="Debuchy R."/>
            <person name="Gladieux P."/>
            <person name="Thoren M.H."/>
            <person name="Johannesson H."/>
        </authorList>
    </citation>
    <scope>NUCLEOTIDE SEQUENCE</scope>
    <source>
        <strain evidence="2">CBS 103.79</strain>
    </source>
</reference>
<evidence type="ECO:0000256" key="1">
    <source>
        <dbReference type="SAM" id="Coils"/>
    </source>
</evidence>
<sequence length="196" mass="21570">MSSRVKKTKPLSKVKFAERDNLLSAILRSASVMKSPCASCDASGLVCELSPSVSSACLECVRRHEPHYDAQGVTVQQLHRIATQHSRLEDEMEAAEVERAALDAKTSRLRAQKKMWSEKMKRAISRGIDDLEELERVKREEAEALARGPPASVTPGYPSYIGRRPSAFLGSCVFRGTAAGVRCRAGSCYPKFACRP</sequence>